<dbReference type="InterPro" id="IPR050302">
    <property type="entry name" value="Rab_GAP_TBC_domain"/>
</dbReference>
<feature type="region of interest" description="Disordered" evidence="1">
    <location>
        <begin position="713"/>
        <end position="737"/>
    </location>
</feature>
<protein>
    <submittedName>
        <fullName evidence="3">TBC1 domain family member 14</fullName>
    </submittedName>
</protein>
<dbReference type="PANTHER" id="PTHR47219">
    <property type="entry name" value="RAB GTPASE-ACTIVATING PROTEIN 1-LIKE"/>
    <property type="match status" value="1"/>
</dbReference>
<dbReference type="SMART" id="SM00164">
    <property type="entry name" value="TBC"/>
    <property type="match status" value="1"/>
</dbReference>
<feature type="region of interest" description="Disordered" evidence="1">
    <location>
        <begin position="1"/>
        <end position="38"/>
    </location>
</feature>
<evidence type="ECO:0000259" key="2">
    <source>
        <dbReference type="PROSITE" id="PS50086"/>
    </source>
</evidence>
<dbReference type="GO" id="GO:0031267">
    <property type="term" value="F:small GTPase binding"/>
    <property type="evidence" value="ECO:0007669"/>
    <property type="project" value="TreeGrafter"/>
</dbReference>
<comment type="caution">
    <text evidence="3">The sequence shown here is derived from an EMBL/GenBank/DDBJ whole genome shotgun (WGS) entry which is preliminary data.</text>
</comment>
<dbReference type="Gene3D" id="1.10.10.750">
    <property type="entry name" value="Ypt/Rab-GAP domain of gyp1p, domain 1"/>
    <property type="match status" value="1"/>
</dbReference>
<dbReference type="Pfam" id="PF22874">
    <property type="entry name" value="SBE2_M"/>
    <property type="match status" value="1"/>
</dbReference>
<feature type="compositionally biased region" description="Polar residues" evidence="1">
    <location>
        <begin position="101"/>
        <end position="141"/>
    </location>
</feature>
<sequence length="749" mass="82630">MKMPEGVVEEVIMPSPSSPPGMTTSKSSKSSSFHSLSSDDNSVLADINHFEDIGLDNDAAHDRVATIKAAPNPYSALYSHDLRAASAQNLSLPRMRGARDISNTRPPRDLSSTSLTRPPYPNLNTQVRNANVRSTSTNQLLSEAYARPTQSRSLSRPSGHAPQSHRRRSPSPSMSLSLRDPNMLMKPRRSSWQSHNTRERKTALELEKECDEDDGDDIPDGLVLDNVPISPRPPLERAKSQPSSKTPSPERNRKERVRSVGNGTPPVAAAQGSLRSPSWKSDTAIGDLRHGDSSGAPSPIKTRAKSWTAALADLSAEVKELTEKLEEHADELDYNAQRSSTGSMPVTRRSADHYESKPRHKSAIAELPPLRRTNIMIDPLPISKEKEAVLSRTRPSWLPPKDPVEERRHLREYQKMMAQSAQADRRREAARRVKTECRDSTADNLMHMWEDGILPRWDDAVRERRTRELWWRGVAPRSRGAVWTRAIGNELGLTEMSYKAALGRANDAGARAHAGNGSSEDMRHAAWFAAIRKDVAERTWEDLRIFQAGGPLHQSLVDILSAYSMYRSDIGYVTGCNTIAALLLLNLPSPSTAFIALANILNRPLPLSFYAADPGAKTSAYNLLFQTVSHKSPSLHEHLLALPDHDPDFYLGDVFTALFTSHLPLDEAARLWDVYVFEGDSILVRAGVALLLGKEMALLATKSVEDVKAVLESASPGGNAGGSSSKQKVLGRQGEEDRWMRAVRDAGKA</sequence>
<dbReference type="Gene3D" id="1.10.8.270">
    <property type="entry name" value="putative rabgap domain of human tbc1 domain family member 14 like domains"/>
    <property type="match status" value="1"/>
</dbReference>
<feature type="region of interest" description="Disordered" evidence="1">
    <location>
        <begin position="89"/>
        <end position="300"/>
    </location>
</feature>
<evidence type="ECO:0000256" key="1">
    <source>
        <dbReference type="SAM" id="MobiDB-lite"/>
    </source>
</evidence>
<dbReference type="PANTHER" id="PTHR47219:SF15">
    <property type="entry name" value="TBC1 DOMAIN FAMILY MEMBER 12 ISOFORM X1"/>
    <property type="match status" value="1"/>
</dbReference>
<gene>
    <name evidence="3" type="ORF">NKR23_g10874</name>
</gene>
<feature type="domain" description="Rab-GAP TBC" evidence="2">
    <location>
        <begin position="473"/>
        <end position="679"/>
    </location>
</feature>
<dbReference type="Proteomes" id="UP001174694">
    <property type="component" value="Unassembled WGS sequence"/>
</dbReference>
<dbReference type="Pfam" id="PF00566">
    <property type="entry name" value="RabGAP-TBC"/>
    <property type="match status" value="1"/>
</dbReference>
<reference evidence="3" key="1">
    <citation type="submission" date="2022-07" db="EMBL/GenBank/DDBJ databases">
        <title>Fungi with potential for degradation of polypropylene.</title>
        <authorList>
            <person name="Gostincar C."/>
        </authorList>
    </citation>
    <scope>NUCLEOTIDE SEQUENCE</scope>
    <source>
        <strain evidence="3">EXF-13308</strain>
    </source>
</reference>
<evidence type="ECO:0000313" key="4">
    <source>
        <dbReference type="Proteomes" id="UP001174694"/>
    </source>
</evidence>
<dbReference type="PROSITE" id="PS50086">
    <property type="entry name" value="TBC_RABGAP"/>
    <property type="match status" value="1"/>
</dbReference>
<evidence type="ECO:0000313" key="3">
    <source>
        <dbReference type="EMBL" id="KAJ9133312.1"/>
    </source>
</evidence>
<feature type="compositionally biased region" description="Low complexity" evidence="1">
    <location>
        <begin position="20"/>
        <end position="38"/>
    </location>
</feature>
<dbReference type="InterPro" id="IPR035969">
    <property type="entry name" value="Rab-GAP_TBC_sf"/>
</dbReference>
<organism evidence="3 4">
    <name type="scientific">Pleurostoma richardsiae</name>
    <dbReference type="NCBI Taxonomy" id="41990"/>
    <lineage>
        <taxon>Eukaryota</taxon>
        <taxon>Fungi</taxon>
        <taxon>Dikarya</taxon>
        <taxon>Ascomycota</taxon>
        <taxon>Pezizomycotina</taxon>
        <taxon>Sordariomycetes</taxon>
        <taxon>Sordariomycetidae</taxon>
        <taxon>Calosphaeriales</taxon>
        <taxon>Pleurostomataceae</taxon>
        <taxon>Pleurostoma</taxon>
    </lineage>
</organism>
<dbReference type="Gene3D" id="1.10.472.80">
    <property type="entry name" value="Ypt/Rab-GAP domain of gyp1p, domain 3"/>
    <property type="match status" value="1"/>
</dbReference>
<feature type="region of interest" description="Disordered" evidence="1">
    <location>
        <begin position="336"/>
        <end position="361"/>
    </location>
</feature>
<dbReference type="InterPro" id="IPR053949">
    <property type="entry name" value="SBE2/SBE22_M"/>
</dbReference>
<feature type="compositionally biased region" description="Low complexity" evidence="1">
    <location>
        <begin position="170"/>
        <end position="181"/>
    </location>
</feature>
<dbReference type="EMBL" id="JANBVO010000051">
    <property type="protein sequence ID" value="KAJ9133312.1"/>
    <property type="molecule type" value="Genomic_DNA"/>
</dbReference>
<dbReference type="SUPFAM" id="SSF47923">
    <property type="entry name" value="Ypt/Rab-GAP domain of gyp1p"/>
    <property type="match status" value="2"/>
</dbReference>
<keyword evidence="4" id="KW-1185">Reference proteome</keyword>
<accession>A0AA38RC28</accession>
<dbReference type="FunFam" id="1.10.10.750:FF:000013">
    <property type="entry name" value="Similar to TBC domain protein"/>
    <property type="match status" value="1"/>
</dbReference>
<name>A0AA38RC28_9PEZI</name>
<dbReference type="FunFam" id="1.10.8.270:FF:000034">
    <property type="entry name" value="TBC (Tre-2/Bub2/Cdc16) domain family"/>
    <property type="match status" value="1"/>
</dbReference>
<dbReference type="AlphaFoldDB" id="A0AA38RC28"/>
<feature type="compositionally biased region" description="Basic and acidic residues" evidence="1">
    <location>
        <begin position="196"/>
        <end position="207"/>
    </location>
</feature>
<feature type="compositionally biased region" description="Acidic residues" evidence="1">
    <location>
        <begin position="208"/>
        <end position="219"/>
    </location>
</feature>
<dbReference type="GO" id="GO:0005096">
    <property type="term" value="F:GTPase activator activity"/>
    <property type="evidence" value="ECO:0007669"/>
    <property type="project" value="TreeGrafter"/>
</dbReference>
<dbReference type="InterPro" id="IPR000195">
    <property type="entry name" value="Rab-GAP-TBC_dom"/>
</dbReference>
<proteinExistence type="predicted"/>
<feature type="compositionally biased region" description="Low complexity" evidence="1">
    <location>
        <begin position="713"/>
        <end position="725"/>
    </location>
</feature>